<proteinExistence type="predicted"/>
<dbReference type="AlphaFoldDB" id="V6AT80"/>
<dbReference type="Proteomes" id="UP000018159">
    <property type="component" value="Unassembled WGS sequence"/>
</dbReference>
<protein>
    <submittedName>
        <fullName evidence="2">Uncharacterized protein</fullName>
    </submittedName>
</protein>
<sequence>MRKYNSMTNRTMPVCLTAEQYEKIAQIAKMSGMLNASQAIEKILKEI</sequence>
<name>V6AT80_9ARCH</name>
<dbReference type="EMBL" id="CBTY010000008">
    <property type="protein sequence ID" value="CDI05794.1"/>
    <property type="molecule type" value="Genomic_DNA"/>
</dbReference>
<accession>V6AT80</accession>
<evidence type="ECO:0000313" key="2">
    <source>
        <dbReference type="EMBL" id="CDI05794.1"/>
    </source>
</evidence>
<reference evidence="1" key="3">
    <citation type="submission" date="2021-02" db="EMBL/GenBank/DDBJ databases">
        <authorList>
            <person name="Han P."/>
        </authorList>
    </citation>
    <scope>NUCLEOTIDE SEQUENCE</scope>
    <source>
        <strain evidence="1">Candidatus Nitrosotenuis uzonensis 5A</strain>
    </source>
</reference>
<dbReference type="EMBL" id="CAJNAQ010000005">
    <property type="protein sequence ID" value="CAE6497966.1"/>
    <property type="molecule type" value="Genomic_DNA"/>
</dbReference>
<evidence type="ECO:0000313" key="3">
    <source>
        <dbReference type="Proteomes" id="UP000018159"/>
    </source>
</evidence>
<gene>
    <name evidence="2" type="ORF">NITUZ_30488</name>
    <name evidence="1" type="ORF">NUZ5A_50728</name>
</gene>
<comment type="caution">
    <text evidence="2">The sequence shown here is derived from an EMBL/GenBank/DDBJ whole genome shotgun (WGS) entry which is preliminary data.</text>
</comment>
<dbReference type="Proteomes" id="UP000655759">
    <property type="component" value="Unassembled WGS sequence"/>
</dbReference>
<evidence type="ECO:0000313" key="1">
    <source>
        <dbReference type="EMBL" id="CAE6497966.1"/>
    </source>
</evidence>
<organism evidence="2 3">
    <name type="scientific">Candidatus Nitrosotenuis uzonensis</name>
    <dbReference type="NCBI Taxonomy" id="1407055"/>
    <lineage>
        <taxon>Archaea</taxon>
        <taxon>Nitrososphaerota</taxon>
        <taxon>Candidatus Nitrosotenuis</taxon>
    </lineage>
</organism>
<dbReference type="STRING" id="1407055.NITUZ_30488"/>
<keyword evidence="3" id="KW-1185">Reference proteome</keyword>
<reference evidence="2" key="2">
    <citation type="submission" date="2013-10" db="EMBL/GenBank/DDBJ databases">
        <authorList>
            <person name="Regsiter A."/>
        </authorList>
    </citation>
    <scope>NUCLEOTIDE SEQUENCE</scope>
    <source>
        <strain evidence="2">N4</strain>
    </source>
</reference>
<reference evidence="2" key="1">
    <citation type="journal article" date="2013" name="PLoS ONE">
        <title>Enrichment and Genome Sequence of the Group I.1a Ammonia-Oxidizing Archaeon ?Ca. Nitrosotenuis uzonensis? Representing a Clade Globally.</title>
        <authorList>
            <person name="Lebedeva E.V."/>
            <person name="Hatzenpichler R."/>
            <person name="Pelletier E."/>
            <person name="Schuster N."/>
            <person name="Hauzmayer S."/>
            <person name="Bulaev A."/>
            <person name="Grigor'eva N.V."/>
            <person name="Galushko A."/>
            <person name="Schmid M."/>
            <person name="Palatinszky M."/>
            <person name="Le Paslier D."/>
            <person name="Daims H."/>
            <person name="Wagner M."/>
        </authorList>
    </citation>
    <scope>NUCLEOTIDE SEQUENCE [LARGE SCALE GENOMIC DNA]</scope>
    <source>
        <strain evidence="2">N4</strain>
    </source>
</reference>